<dbReference type="InterPro" id="IPR001279">
    <property type="entry name" value="Metallo-B-lactamas"/>
</dbReference>
<feature type="domain" description="Metallo-beta-lactamase" evidence="1">
    <location>
        <begin position="12"/>
        <end position="180"/>
    </location>
</feature>
<gene>
    <name evidence="2" type="ORF">H8S11_08645</name>
</gene>
<name>A0A8J6J9H6_9FIRM</name>
<dbReference type="RefSeq" id="WP_147572363.1">
    <property type="nucleotide sequence ID" value="NZ_JACOPO010000005.1"/>
</dbReference>
<organism evidence="2 3">
    <name type="scientific">Flintibacter hominis</name>
    <dbReference type="NCBI Taxonomy" id="2763048"/>
    <lineage>
        <taxon>Bacteria</taxon>
        <taxon>Bacillati</taxon>
        <taxon>Bacillota</taxon>
        <taxon>Clostridia</taxon>
        <taxon>Eubacteriales</taxon>
        <taxon>Flintibacter</taxon>
    </lineage>
</organism>
<protein>
    <submittedName>
        <fullName evidence="2">MBL fold metallo-hydrolase</fullName>
    </submittedName>
</protein>
<sequence>MLTFTTLASGSSGNAALVSCGNTHVLLDAGISAKRITAGLKSLGIAPEALAAVLITHEHHDHISGLQVLTKRFRLPVVTSGPTGRQLCYRVPFMDDLIRQQEPGTGIQLGDLWIESFPTPHDAAGSVGYSITGGGHRVVLCTDLGYVTDQVKQAVRGCDLLVCEANHDEDWVRSGPYPYHLKARILGDRGHLSNEAGAELAALAVESGTRQVALAHLSAENNTPSRARQTVCRRLSAMGCDPERDIALWVAPRSEMGPVCQMNREEAVLC</sequence>
<dbReference type="Gene3D" id="3.60.15.10">
    <property type="entry name" value="Ribonuclease Z/Hydroxyacylglutathione hydrolase-like"/>
    <property type="match status" value="1"/>
</dbReference>
<keyword evidence="3" id="KW-1185">Reference proteome</keyword>
<reference evidence="2" key="1">
    <citation type="submission" date="2020-08" db="EMBL/GenBank/DDBJ databases">
        <title>Genome public.</title>
        <authorList>
            <person name="Liu C."/>
            <person name="Sun Q."/>
        </authorList>
    </citation>
    <scope>NUCLEOTIDE SEQUENCE</scope>
    <source>
        <strain evidence="2">NSJ-23</strain>
    </source>
</reference>
<dbReference type="InterPro" id="IPR036866">
    <property type="entry name" value="RibonucZ/Hydroxyglut_hydro"/>
</dbReference>
<evidence type="ECO:0000313" key="3">
    <source>
        <dbReference type="Proteomes" id="UP000628736"/>
    </source>
</evidence>
<comment type="caution">
    <text evidence="2">The sequence shown here is derived from an EMBL/GenBank/DDBJ whole genome shotgun (WGS) entry which is preliminary data.</text>
</comment>
<dbReference type="PANTHER" id="PTHR47619:SF1">
    <property type="entry name" value="EXODEOXYRIBONUCLEASE WALJ"/>
    <property type="match status" value="1"/>
</dbReference>
<dbReference type="SUPFAM" id="SSF56281">
    <property type="entry name" value="Metallo-hydrolase/oxidoreductase"/>
    <property type="match status" value="1"/>
</dbReference>
<dbReference type="Proteomes" id="UP000628736">
    <property type="component" value="Unassembled WGS sequence"/>
</dbReference>
<dbReference type="InterPro" id="IPR052533">
    <property type="entry name" value="WalJ/YycJ-like"/>
</dbReference>
<dbReference type="SMART" id="SM00849">
    <property type="entry name" value="Lactamase_B"/>
    <property type="match status" value="1"/>
</dbReference>
<accession>A0A8J6J9H6</accession>
<dbReference type="Pfam" id="PF12706">
    <property type="entry name" value="Lactamase_B_2"/>
    <property type="match status" value="1"/>
</dbReference>
<evidence type="ECO:0000259" key="1">
    <source>
        <dbReference type="SMART" id="SM00849"/>
    </source>
</evidence>
<proteinExistence type="predicted"/>
<dbReference type="EMBL" id="JACOPO010000005">
    <property type="protein sequence ID" value="MBC5722877.1"/>
    <property type="molecule type" value="Genomic_DNA"/>
</dbReference>
<evidence type="ECO:0000313" key="2">
    <source>
        <dbReference type="EMBL" id="MBC5722877.1"/>
    </source>
</evidence>
<dbReference type="PANTHER" id="PTHR47619">
    <property type="entry name" value="METALLO-HYDROLASE YYCJ-RELATED"/>
    <property type="match status" value="1"/>
</dbReference>
<dbReference type="AlphaFoldDB" id="A0A8J6J9H6"/>